<dbReference type="EMBL" id="JXTB01000295">
    <property type="protein sequence ID" value="PON47399.1"/>
    <property type="molecule type" value="Genomic_DNA"/>
</dbReference>
<name>A0A2P5BF47_PARAD</name>
<evidence type="ECO:0000313" key="3">
    <source>
        <dbReference type="Proteomes" id="UP000237105"/>
    </source>
</evidence>
<feature type="compositionally biased region" description="Polar residues" evidence="1">
    <location>
        <begin position="21"/>
        <end position="31"/>
    </location>
</feature>
<comment type="caution">
    <text evidence="2">The sequence shown here is derived from an EMBL/GenBank/DDBJ whole genome shotgun (WGS) entry which is preliminary data.</text>
</comment>
<evidence type="ECO:0000313" key="2">
    <source>
        <dbReference type="EMBL" id="PON47399.1"/>
    </source>
</evidence>
<reference evidence="3" key="1">
    <citation type="submission" date="2016-06" db="EMBL/GenBank/DDBJ databases">
        <title>Parallel loss of symbiosis genes in relatives of nitrogen-fixing non-legume Parasponia.</title>
        <authorList>
            <person name="Van Velzen R."/>
            <person name="Holmer R."/>
            <person name="Bu F."/>
            <person name="Rutten L."/>
            <person name="Van Zeijl A."/>
            <person name="Liu W."/>
            <person name="Santuari L."/>
            <person name="Cao Q."/>
            <person name="Sharma T."/>
            <person name="Shen D."/>
            <person name="Roswanjaya Y."/>
            <person name="Wardhani T."/>
            <person name="Kalhor M.S."/>
            <person name="Jansen J."/>
            <person name="Van den Hoogen J."/>
            <person name="Gungor B."/>
            <person name="Hartog M."/>
            <person name="Hontelez J."/>
            <person name="Verver J."/>
            <person name="Yang W.-C."/>
            <person name="Schijlen E."/>
            <person name="Repin R."/>
            <person name="Schilthuizen M."/>
            <person name="Schranz E."/>
            <person name="Heidstra R."/>
            <person name="Miyata K."/>
            <person name="Fedorova E."/>
            <person name="Kohlen W."/>
            <person name="Bisseling T."/>
            <person name="Smit S."/>
            <person name="Geurts R."/>
        </authorList>
    </citation>
    <scope>NUCLEOTIDE SEQUENCE [LARGE SCALE GENOMIC DNA]</scope>
    <source>
        <strain evidence="3">cv. WU1-14</strain>
    </source>
</reference>
<protein>
    <submittedName>
        <fullName evidence="2">Uncharacterized protein</fullName>
    </submittedName>
</protein>
<feature type="region of interest" description="Disordered" evidence="1">
    <location>
        <begin position="21"/>
        <end position="43"/>
    </location>
</feature>
<dbReference type="OrthoDB" id="1765401at2759"/>
<evidence type="ECO:0000256" key="1">
    <source>
        <dbReference type="SAM" id="MobiDB-lite"/>
    </source>
</evidence>
<sequence>MNLSTLNYIFRIQIFLYSTTSHHKSSNQSGTSRRRRIIQSRKQVPPPISTMRIIASSGRGVHKQVPSITRVGSLSVHPRASGRGLERRLSRALEVAVAVGVGHCPSQKASQVDDHPIQAHVVVGRHQGRGLGPVNGLVEGPGALARAMGLGVSDPDVSELVLALDDVSAFGGGGRAVGPALADTKPFDCDVR</sequence>
<accession>A0A2P5BF47</accession>
<dbReference type="AlphaFoldDB" id="A0A2P5BF47"/>
<proteinExistence type="predicted"/>
<gene>
    <name evidence="2" type="ORF">PanWU01x14_244830</name>
</gene>
<dbReference type="Proteomes" id="UP000237105">
    <property type="component" value="Unassembled WGS sequence"/>
</dbReference>
<organism evidence="2 3">
    <name type="scientific">Parasponia andersonii</name>
    <name type="common">Sponia andersonii</name>
    <dbReference type="NCBI Taxonomy" id="3476"/>
    <lineage>
        <taxon>Eukaryota</taxon>
        <taxon>Viridiplantae</taxon>
        <taxon>Streptophyta</taxon>
        <taxon>Embryophyta</taxon>
        <taxon>Tracheophyta</taxon>
        <taxon>Spermatophyta</taxon>
        <taxon>Magnoliopsida</taxon>
        <taxon>eudicotyledons</taxon>
        <taxon>Gunneridae</taxon>
        <taxon>Pentapetalae</taxon>
        <taxon>rosids</taxon>
        <taxon>fabids</taxon>
        <taxon>Rosales</taxon>
        <taxon>Cannabaceae</taxon>
        <taxon>Parasponia</taxon>
    </lineage>
</organism>
<keyword evidence="3" id="KW-1185">Reference proteome</keyword>